<dbReference type="GeneID" id="16078841"/>
<accession>F2TXG2</accession>
<dbReference type="InParanoid" id="F2TXG2"/>
<sequence>MDQPRPPQLNKQEVTAFFTAQCNAMNKSELLQTWTPKRDLLPQTGPGFDPSVLAD</sequence>
<dbReference type="RefSeq" id="XP_004998246.1">
    <property type="nucleotide sequence ID" value="XM_004998189.1"/>
</dbReference>
<dbReference type="EMBL" id="GL832956">
    <property type="protein sequence ID" value="EGD76071.1"/>
    <property type="molecule type" value="Genomic_DNA"/>
</dbReference>
<dbReference type="AlphaFoldDB" id="F2TXG2"/>
<keyword evidence="2" id="KW-1185">Reference proteome</keyword>
<protein>
    <submittedName>
        <fullName evidence="1">Uncharacterized protein</fullName>
    </submittedName>
</protein>
<name>F2TXG2_SALR5</name>
<reference evidence="1" key="1">
    <citation type="submission" date="2009-08" db="EMBL/GenBank/DDBJ databases">
        <title>Annotation of Salpingoeca rosetta.</title>
        <authorList>
            <consortium name="The Broad Institute Genome Sequencing Platform"/>
            <person name="Russ C."/>
            <person name="Cuomo C."/>
            <person name="Burger G."/>
            <person name="Gray M.W."/>
            <person name="Holland P.W.H."/>
            <person name="King N."/>
            <person name="Lang F.B.F."/>
            <person name="Roger A.J."/>
            <person name="Ruiz-Trillo I."/>
            <person name="Young S.K."/>
            <person name="Zeng Q."/>
            <person name="Gargeya S."/>
            <person name="Alvarado L."/>
            <person name="Berlin A."/>
            <person name="Chapman S.B."/>
            <person name="Chen Z."/>
            <person name="Freedman E."/>
            <person name="Gellesch M."/>
            <person name="Goldberg J."/>
            <person name="Griggs A."/>
            <person name="Gujja S."/>
            <person name="Heilman E."/>
            <person name="Heiman D."/>
            <person name="Howarth C."/>
            <person name="Mehta T."/>
            <person name="Neiman D."/>
            <person name="Pearson M."/>
            <person name="Roberts A."/>
            <person name="Saif S."/>
            <person name="Shea T."/>
            <person name="Shenoy N."/>
            <person name="Sisk P."/>
            <person name="Stolte C."/>
            <person name="Sykes S."/>
            <person name="White J."/>
            <person name="Yandava C."/>
            <person name="Haas B."/>
            <person name="Nusbaum C."/>
            <person name="Birren B."/>
        </authorList>
    </citation>
    <scope>NUCLEOTIDE SEQUENCE [LARGE SCALE GENOMIC DNA]</scope>
    <source>
        <strain evidence="1">ATCC 50818</strain>
    </source>
</reference>
<evidence type="ECO:0000313" key="2">
    <source>
        <dbReference type="Proteomes" id="UP000007799"/>
    </source>
</evidence>
<gene>
    <name evidence="1" type="ORF">PTSG_11642</name>
</gene>
<proteinExistence type="predicted"/>
<organism evidence="2">
    <name type="scientific">Salpingoeca rosetta (strain ATCC 50818 / BSB-021)</name>
    <dbReference type="NCBI Taxonomy" id="946362"/>
    <lineage>
        <taxon>Eukaryota</taxon>
        <taxon>Choanoflagellata</taxon>
        <taxon>Craspedida</taxon>
        <taxon>Salpingoecidae</taxon>
        <taxon>Salpingoeca</taxon>
    </lineage>
</organism>
<evidence type="ECO:0000313" key="1">
    <source>
        <dbReference type="EMBL" id="EGD76071.1"/>
    </source>
</evidence>
<dbReference type="Proteomes" id="UP000007799">
    <property type="component" value="Unassembled WGS sequence"/>
</dbReference>
<dbReference type="KEGG" id="sre:PTSG_11642"/>